<evidence type="ECO:0000256" key="4">
    <source>
        <dbReference type="ARBA" id="ARBA00023069"/>
    </source>
</evidence>
<dbReference type="GO" id="GO:0005737">
    <property type="term" value="C:cytoplasm"/>
    <property type="evidence" value="ECO:0007669"/>
    <property type="project" value="UniProtKB-SubCell"/>
</dbReference>
<keyword evidence="4" id="KW-0969">Cilium</keyword>
<evidence type="ECO:0000259" key="6">
    <source>
        <dbReference type="Pfam" id="PF11527"/>
    </source>
</evidence>
<evidence type="ECO:0000313" key="7">
    <source>
        <dbReference type="EMBL" id="GMH70023.1"/>
    </source>
</evidence>
<sequence length="90" mass="10232">MIYTDLYSEFEKLMEEKISDVAEKLGFDDATEFFSTLQETLNEKEGYEQGEREQATFDAVVASYDYEKFVALMRGKAKGKMAMARAFGAA</sequence>
<dbReference type="Proteomes" id="UP001162640">
    <property type="component" value="Unassembled WGS sequence"/>
</dbReference>
<dbReference type="GO" id="GO:0005929">
    <property type="term" value="C:cilium"/>
    <property type="evidence" value="ECO:0007669"/>
    <property type="project" value="UniProtKB-SubCell"/>
</dbReference>
<organism evidence="7 8">
    <name type="scientific">Triparma laevis f. inornata</name>
    <dbReference type="NCBI Taxonomy" id="1714386"/>
    <lineage>
        <taxon>Eukaryota</taxon>
        <taxon>Sar</taxon>
        <taxon>Stramenopiles</taxon>
        <taxon>Ochrophyta</taxon>
        <taxon>Bolidophyceae</taxon>
        <taxon>Parmales</taxon>
        <taxon>Triparmaceae</taxon>
        <taxon>Triparma</taxon>
    </lineage>
</organism>
<keyword evidence="3" id="KW-0963">Cytoplasm</keyword>
<evidence type="ECO:0000313" key="8">
    <source>
        <dbReference type="Proteomes" id="UP001162640"/>
    </source>
</evidence>
<reference evidence="8" key="1">
    <citation type="journal article" date="2023" name="Commun. Biol.">
        <title>Genome analysis of Parmales, the sister group of diatoms, reveals the evolutionary specialization of diatoms from phago-mixotrophs to photoautotrophs.</title>
        <authorList>
            <person name="Ban H."/>
            <person name="Sato S."/>
            <person name="Yoshikawa S."/>
            <person name="Yamada K."/>
            <person name="Nakamura Y."/>
            <person name="Ichinomiya M."/>
            <person name="Sato N."/>
            <person name="Blanc-Mathieu R."/>
            <person name="Endo H."/>
            <person name="Kuwata A."/>
            <person name="Ogata H."/>
        </authorList>
    </citation>
    <scope>NUCLEOTIDE SEQUENCE [LARGE SCALE GENOMIC DNA]</scope>
</reference>
<dbReference type="EMBL" id="BLQM01000153">
    <property type="protein sequence ID" value="GMH70023.1"/>
    <property type="molecule type" value="Genomic_DNA"/>
</dbReference>
<dbReference type="Gene3D" id="1.20.1520.10">
    <property type="entry name" value="ADP-ribosylation factor-like 2-binding protein, domain"/>
    <property type="match status" value="1"/>
</dbReference>
<proteinExistence type="predicted"/>
<accession>A0A9W7E944</accession>
<comment type="subcellular location">
    <subcellularLocation>
        <location evidence="1">Cell projection</location>
        <location evidence="1">Cilium</location>
    </subcellularLocation>
    <subcellularLocation>
        <location evidence="2">Cytoplasm</location>
    </subcellularLocation>
</comment>
<dbReference type="AlphaFoldDB" id="A0A9W7E944"/>
<dbReference type="InterPro" id="IPR042541">
    <property type="entry name" value="BART_sf"/>
</dbReference>
<gene>
    <name evidence="7" type="ORF">TL16_g05305</name>
</gene>
<evidence type="ECO:0000256" key="1">
    <source>
        <dbReference type="ARBA" id="ARBA00004138"/>
    </source>
</evidence>
<comment type="caution">
    <text evidence="7">The sequence shown here is derived from an EMBL/GenBank/DDBJ whole genome shotgun (WGS) entry which is preliminary data.</text>
</comment>
<protein>
    <recommendedName>
        <fullName evidence="6">BART domain-containing protein</fullName>
    </recommendedName>
</protein>
<keyword evidence="5" id="KW-0966">Cell projection</keyword>
<evidence type="ECO:0000256" key="3">
    <source>
        <dbReference type="ARBA" id="ARBA00022490"/>
    </source>
</evidence>
<dbReference type="InterPro" id="IPR023379">
    <property type="entry name" value="BART_dom"/>
</dbReference>
<name>A0A9W7E944_9STRA</name>
<evidence type="ECO:0000256" key="5">
    <source>
        <dbReference type="ARBA" id="ARBA00023273"/>
    </source>
</evidence>
<evidence type="ECO:0000256" key="2">
    <source>
        <dbReference type="ARBA" id="ARBA00004496"/>
    </source>
</evidence>
<feature type="domain" description="BART" evidence="6">
    <location>
        <begin position="2"/>
        <end position="78"/>
    </location>
</feature>
<dbReference type="Pfam" id="PF11527">
    <property type="entry name" value="ARL2_Bind_BART"/>
    <property type="match status" value="1"/>
</dbReference>